<comment type="caution">
    <text evidence="2">The sequence shown here is derived from an EMBL/GenBank/DDBJ whole genome shotgun (WGS) entry which is preliminary data.</text>
</comment>
<accession>A0A081AC13</accession>
<evidence type="ECO:0000256" key="1">
    <source>
        <dbReference type="SAM" id="MobiDB-lite"/>
    </source>
</evidence>
<evidence type="ECO:0000313" key="3">
    <source>
        <dbReference type="Proteomes" id="UP000028582"/>
    </source>
</evidence>
<dbReference type="AlphaFoldDB" id="A0A081AC13"/>
<evidence type="ECO:0000313" key="2">
    <source>
        <dbReference type="EMBL" id="ETO76424.1"/>
    </source>
</evidence>
<feature type="region of interest" description="Disordered" evidence="1">
    <location>
        <begin position="96"/>
        <end position="119"/>
    </location>
</feature>
<protein>
    <submittedName>
        <fullName evidence="2">Uncharacterized protein</fullName>
    </submittedName>
</protein>
<name>A0A081AC13_PHYNI</name>
<reference evidence="2 3" key="1">
    <citation type="submission" date="2013-11" db="EMBL/GenBank/DDBJ databases">
        <title>The Genome Sequence of Phytophthora parasitica P1976.</title>
        <authorList>
            <consortium name="The Broad Institute Genomics Platform"/>
            <person name="Russ C."/>
            <person name="Tyler B."/>
            <person name="Panabieres F."/>
            <person name="Shan W."/>
            <person name="Tripathy S."/>
            <person name="Grunwald N."/>
            <person name="Machado M."/>
            <person name="Johnson C.S."/>
            <person name="Walker B."/>
            <person name="Young S."/>
            <person name="Zeng Q."/>
            <person name="Gargeya S."/>
            <person name="Fitzgerald M."/>
            <person name="Haas B."/>
            <person name="Abouelleil A."/>
            <person name="Allen A.W."/>
            <person name="Alvarado L."/>
            <person name="Arachchi H.M."/>
            <person name="Berlin A.M."/>
            <person name="Chapman S.B."/>
            <person name="Gainer-Dewar J."/>
            <person name="Goldberg J."/>
            <person name="Griggs A."/>
            <person name="Gujja S."/>
            <person name="Hansen M."/>
            <person name="Howarth C."/>
            <person name="Imamovic A."/>
            <person name="Ireland A."/>
            <person name="Larimer J."/>
            <person name="McCowan C."/>
            <person name="Murphy C."/>
            <person name="Pearson M."/>
            <person name="Poon T.W."/>
            <person name="Priest M."/>
            <person name="Roberts A."/>
            <person name="Saif S."/>
            <person name="Shea T."/>
            <person name="Sisk P."/>
            <person name="Sykes S."/>
            <person name="Wortman J."/>
            <person name="Nusbaum C."/>
            <person name="Birren B."/>
        </authorList>
    </citation>
    <scope>NUCLEOTIDE SEQUENCE [LARGE SCALE GENOMIC DNA]</scope>
    <source>
        <strain evidence="2 3">P1976</strain>
    </source>
</reference>
<dbReference type="EMBL" id="ANJA01001542">
    <property type="protein sequence ID" value="ETO76424.1"/>
    <property type="molecule type" value="Genomic_DNA"/>
</dbReference>
<feature type="region of interest" description="Disordered" evidence="1">
    <location>
        <begin position="131"/>
        <end position="156"/>
    </location>
</feature>
<feature type="region of interest" description="Disordered" evidence="1">
    <location>
        <begin position="169"/>
        <end position="188"/>
    </location>
</feature>
<gene>
    <name evidence="2" type="ORF">F444_08177</name>
</gene>
<proteinExistence type="predicted"/>
<dbReference type="Proteomes" id="UP000028582">
    <property type="component" value="Unassembled WGS sequence"/>
</dbReference>
<organism evidence="2 3">
    <name type="scientific">Phytophthora nicotianae P1976</name>
    <dbReference type="NCBI Taxonomy" id="1317066"/>
    <lineage>
        <taxon>Eukaryota</taxon>
        <taxon>Sar</taxon>
        <taxon>Stramenopiles</taxon>
        <taxon>Oomycota</taxon>
        <taxon>Peronosporomycetes</taxon>
        <taxon>Peronosporales</taxon>
        <taxon>Peronosporaceae</taxon>
        <taxon>Phytophthora</taxon>
    </lineage>
</organism>
<sequence length="188" mass="21178">MAPGVLDTLTVIDPDLVGPKGIAWVKQEIKRKCCEKGCVYSSKEWRNFWKYFRKTWLERYFITEWNVFGITNSVVARTNNPLERANVKCVRKKQANITQGLRRKKQRPPRISLPPSDESLESLCSDMEGNLSLRGDSSSDEEPTVNAAAAAAAEGSEQEIVEAANHYGFSLDWDGDQKSDEESSSEED</sequence>